<evidence type="ECO:0000256" key="2">
    <source>
        <dbReference type="SAM" id="SignalP"/>
    </source>
</evidence>
<feature type="signal peptide" evidence="2">
    <location>
        <begin position="1"/>
        <end position="18"/>
    </location>
</feature>
<dbReference type="AlphaFoldDB" id="A0A1Y5S404"/>
<proteinExistence type="predicted"/>
<evidence type="ECO:0000256" key="1">
    <source>
        <dbReference type="SAM" id="Phobius"/>
    </source>
</evidence>
<gene>
    <name evidence="3" type="ORF">PAM7971_01256</name>
</gene>
<dbReference type="EMBL" id="FWFW01000003">
    <property type="protein sequence ID" value="SLN32116.1"/>
    <property type="molecule type" value="Genomic_DNA"/>
</dbReference>
<dbReference type="Proteomes" id="UP000193307">
    <property type="component" value="Unassembled WGS sequence"/>
</dbReference>
<organism evidence="3 4">
    <name type="scientific">Pacificibacter marinus</name>
    <dbReference type="NCBI Taxonomy" id="658057"/>
    <lineage>
        <taxon>Bacteria</taxon>
        <taxon>Pseudomonadati</taxon>
        <taxon>Pseudomonadota</taxon>
        <taxon>Alphaproteobacteria</taxon>
        <taxon>Rhodobacterales</taxon>
        <taxon>Roseobacteraceae</taxon>
        <taxon>Pacificibacter</taxon>
    </lineage>
</organism>
<protein>
    <submittedName>
        <fullName evidence="3">Uncharacterized protein</fullName>
    </submittedName>
</protein>
<dbReference type="OrthoDB" id="7875081at2"/>
<evidence type="ECO:0000313" key="4">
    <source>
        <dbReference type="Proteomes" id="UP000193307"/>
    </source>
</evidence>
<reference evidence="3 4" key="1">
    <citation type="submission" date="2017-03" db="EMBL/GenBank/DDBJ databases">
        <authorList>
            <person name="Afonso C.L."/>
            <person name="Miller P.J."/>
            <person name="Scott M.A."/>
            <person name="Spackman E."/>
            <person name="Goraichik I."/>
            <person name="Dimitrov K.M."/>
            <person name="Suarez D.L."/>
            <person name="Swayne D.E."/>
        </authorList>
    </citation>
    <scope>NUCLEOTIDE SEQUENCE [LARGE SCALE GENOMIC DNA]</scope>
    <source>
        <strain evidence="3 4">CECT 7971</strain>
    </source>
</reference>
<evidence type="ECO:0000313" key="3">
    <source>
        <dbReference type="EMBL" id="SLN32116.1"/>
    </source>
</evidence>
<keyword evidence="1" id="KW-1133">Transmembrane helix</keyword>
<feature type="transmembrane region" description="Helical" evidence="1">
    <location>
        <begin position="28"/>
        <end position="50"/>
    </location>
</feature>
<dbReference type="RefSeq" id="WP_085848147.1">
    <property type="nucleotide sequence ID" value="NZ_FNZV01000008.1"/>
</dbReference>
<name>A0A1Y5S404_9RHOB</name>
<accession>A0A1Y5S404</accession>
<keyword evidence="4" id="KW-1185">Reference proteome</keyword>
<keyword evidence="2" id="KW-0732">Signal</keyword>
<dbReference type="InterPro" id="IPR046619">
    <property type="entry name" value="DUF6732"/>
</dbReference>
<dbReference type="STRING" id="658057.SAMN04488032_10852"/>
<keyword evidence="1" id="KW-0472">Membrane</keyword>
<keyword evidence="1" id="KW-0812">Transmembrane</keyword>
<feature type="chain" id="PRO_5010991657" evidence="2">
    <location>
        <begin position="19"/>
        <end position="75"/>
    </location>
</feature>
<sequence length="75" mass="7746">MRSIVIVIFTLFAVPAFAHVGHWGEMAGHDHVIAGVALGAAAGIAIWGALKGKKNKAAEAEPEAEAENDAEPQDA</sequence>
<dbReference type="Pfam" id="PF20506">
    <property type="entry name" value="DUF6732"/>
    <property type="match status" value="1"/>
</dbReference>